<dbReference type="SUPFAM" id="SSF53850">
    <property type="entry name" value="Periplasmic binding protein-like II"/>
    <property type="match status" value="1"/>
</dbReference>
<protein>
    <submittedName>
        <fullName evidence="3">Myristoyl transferase</fullName>
    </submittedName>
</protein>
<feature type="domain" description="SsuA/THI5-like" evidence="2">
    <location>
        <begin position="53"/>
        <end position="255"/>
    </location>
</feature>
<dbReference type="PROSITE" id="PS51257">
    <property type="entry name" value="PROKAR_LIPOPROTEIN"/>
    <property type="match status" value="1"/>
</dbReference>
<keyword evidence="4" id="KW-1185">Reference proteome</keyword>
<accession>A0A229UVX8</accession>
<comment type="caution">
    <text evidence="3">The sequence shown here is derived from an EMBL/GenBank/DDBJ whole genome shotgun (WGS) entry which is preliminary data.</text>
</comment>
<dbReference type="EMBL" id="NMQW01000005">
    <property type="protein sequence ID" value="OXM87463.1"/>
    <property type="molecule type" value="Genomic_DNA"/>
</dbReference>
<dbReference type="InterPro" id="IPR015168">
    <property type="entry name" value="SsuA/THI5"/>
</dbReference>
<dbReference type="AlphaFoldDB" id="A0A229UVX8"/>
<dbReference type="RefSeq" id="WP_094013760.1">
    <property type="nucleotide sequence ID" value="NZ_NMQW01000005.1"/>
</dbReference>
<dbReference type="PANTHER" id="PTHR31528:SF3">
    <property type="entry name" value="THIAMINE BIOSYNTHESIS PROTEIN HI_0357-RELATED"/>
    <property type="match status" value="1"/>
</dbReference>
<dbReference type="Pfam" id="PF09084">
    <property type="entry name" value="NMT1"/>
    <property type="match status" value="1"/>
</dbReference>
<dbReference type="GO" id="GO:0009228">
    <property type="term" value="P:thiamine biosynthetic process"/>
    <property type="evidence" value="ECO:0007669"/>
    <property type="project" value="InterPro"/>
</dbReference>
<organism evidence="3 4">
    <name type="scientific">Paenibacillus rigui</name>
    <dbReference type="NCBI Taxonomy" id="554312"/>
    <lineage>
        <taxon>Bacteria</taxon>
        <taxon>Bacillati</taxon>
        <taxon>Bacillota</taxon>
        <taxon>Bacilli</taxon>
        <taxon>Bacillales</taxon>
        <taxon>Paenibacillaceae</taxon>
        <taxon>Paenibacillus</taxon>
    </lineage>
</organism>
<dbReference type="Proteomes" id="UP000215509">
    <property type="component" value="Unassembled WGS sequence"/>
</dbReference>
<feature type="chain" id="PRO_5039499071" evidence="1">
    <location>
        <begin position="26"/>
        <end position="335"/>
    </location>
</feature>
<dbReference type="Gene3D" id="3.40.190.10">
    <property type="entry name" value="Periplasmic binding protein-like II"/>
    <property type="match status" value="2"/>
</dbReference>
<gene>
    <name evidence="3" type="ORF">CF651_05020</name>
</gene>
<sequence>MKKAVGQCIVVLSLLFLSACGKSDADAVKSTAKEAGTKPLTKVSQVTNWFAEAEHGGQYTAMKMGYYKEAGLDMTLDPGGPQVSGLQLVASGKYQFAMASADELLIARKQGLPIVAVASVFQQGPLTIFSHKGDPISSVDKLNNRTFYVTPGIPYWEYMKKKYAPQNVKELAYTGSMAAFMANPGSVNQGYITSEGYSLKSAGFEFEAVPISKLTGFNPYTMLLVTTEKYIADQPDTVKAYVEASVKGWNYYKDHYRELNEYIHTFNPDSPLEMFQYSAEASKDYIYGGDAAEHGFGYMSEERWSTLKDQLVSIGLIDASLDVKKAYTTKFLPTK</sequence>
<evidence type="ECO:0000313" key="3">
    <source>
        <dbReference type="EMBL" id="OXM87463.1"/>
    </source>
</evidence>
<evidence type="ECO:0000259" key="2">
    <source>
        <dbReference type="Pfam" id="PF09084"/>
    </source>
</evidence>
<proteinExistence type="predicted"/>
<evidence type="ECO:0000313" key="4">
    <source>
        <dbReference type="Proteomes" id="UP000215509"/>
    </source>
</evidence>
<keyword evidence="1" id="KW-0732">Signal</keyword>
<reference evidence="3 4" key="1">
    <citation type="submission" date="2017-07" db="EMBL/GenBank/DDBJ databases">
        <title>Genome sequencing and assembly of Paenibacillus rigui.</title>
        <authorList>
            <person name="Mayilraj S."/>
        </authorList>
    </citation>
    <scope>NUCLEOTIDE SEQUENCE [LARGE SCALE GENOMIC DNA]</scope>
    <source>
        <strain evidence="3 4">JCM 16352</strain>
    </source>
</reference>
<dbReference type="PANTHER" id="PTHR31528">
    <property type="entry name" value="4-AMINO-5-HYDROXYMETHYL-2-METHYLPYRIMIDINE PHOSPHATE SYNTHASE THI11-RELATED"/>
    <property type="match status" value="1"/>
</dbReference>
<feature type="signal peptide" evidence="1">
    <location>
        <begin position="1"/>
        <end position="25"/>
    </location>
</feature>
<evidence type="ECO:0000256" key="1">
    <source>
        <dbReference type="SAM" id="SignalP"/>
    </source>
</evidence>
<keyword evidence="3" id="KW-0808">Transferase</keyword>
<name>A0A229UVX8_9BACL</name>
<dbReference type="InterPro" id="IPR027939">
    <property type="entry name" value="NMT1/THI5"/>
</dbReference>
<dbReference type="OrthoDB" id="9815602at2"/>
<dbReference type="GO" id="GO:0016740">
    <property type="term" value="F:transferase activity"/>
    <property type="evidence" value="ECO:0007669"/>
    <property type="project" value="UniProtKB-KW"/>
</dbReference>